<dbReference type="AlphaFoldDB" id="A0AAE6NNV1"/>
<evidence type="ECO:0000313" key="3">
    <source>
        <dbReference type="EMBL" id="QEV56038.1"/>
    </source>
</evidence>
<dbReference type="GeneID" id="90928338"/>
<sequence length="98" mass="11154">MFTFINRFTVEGGTEEFERRLADITAHMSQQPGFRSHRLYHSGKDPKVYVEVAEWEHAADHQRAARTEEFLVAVRQVQKLASADPAPYTLVTTHAATP</sequence>
<keyword evidence="4" id="KW-1185">Reference proteome</keyword>
<evidence type="ECO:0000313" key="4">
    <source>
        <dbReference type="Proteomes" id="UP000194225"/>
    </source>
</evidence>
<dbReference type="EMBL" id="MIGA01000001">
    <property type="protein sequence ID" value="OSY48330.1"/>
    <property type="molecule type" value="Genomic_DNA"/>
</dbReference>
<accession>A0AAE6NNV1</accession>
<gene>
    <name evidence="2" type="ORF">BG653_00207</name>
    <name evidence="3" type="ORF">CP981_34500</name>
</gene>
<reference evidence="3 5" key="2">
    <citation type="submission" date="2017-09" db="EMBL/GenBank/DDBJ databases">
        <authorList>
            <person name="Lee N."/>
            <person name="Cho B.-K."/>
        </authorList>
    </citation>
    <scope>NUCLEOTIDE SEQUENCE [LARGE SCALE GENOMIC DNA]</scope>
    <source>
        <strain evidence="3 5">ATCC 23948</strain>
    </source>
</reference>
<keyword evidence="3" id="KW-0560">Oxidoreductase</keyword>
<dbReference type="EMBL" id="CP023691">
    <property type="protein sequence ID" value="QEV56038.1"/>
    <property type="molecule type" value="Genomic_DNA"/>
</dbReference>
<protein>
    <submittedName>
        <fullName evidence="3">Antibiotic biosynthesis monooxygenase</fullName>
    </submittedName>
</protein>
<evidence type="ECO:0000313" key="2">
    <source>
        <dbReference type="EMBL" id="OSY48330.1"/>
    </source>
</evidence>
<proteinExistence type="predicted"/>
<reference evidence="2 4" key="1">
    <citation type="submission" date="2016-09" db="EMBL/GenBank/DDBJ databases">
        <title>Streptomyces platensis DSM40041, a candidate organism with high potential of specific P450 cytochromes.</title>
        <authorList>
            <person name="Grumaz C."/>
            <person name="Vainshtein Y."/>
            <person name="Kirstahler P."/>
            <person name="Sohn K."/>
        </authorList>
    </citation>
    <scope>NUCLEOTIDE SEQUENCE [LARGE SCALE GENOMIC DNA]</scope>
    <source>
        <strain evidence="2 4">DSM 40041</strain>
    </source>
</reference>
<keyword evidence="3" id="KW-0503">Monooxygenase</keyword>
<dbReference type="RefSeq" id="WP_085922260.1">
    <property type="nucleotide sequence ID" value="NZ_BAABSS010000001.1"/>
</dbReference>
<organism evidence="3 5">
    <name type="scientific">Streptomyces platensis</name>
    <dbReference type="NCBI Taxonomy" id="58346"/>
    <lineage>
        <taxon>Bacteria</taxon>
        <taxon>Bacillati</taxon>
        <taxon>Actinomycetota</taxon>
        <taxon>Actinomycetes</taxon>
        <taxon>Kitasatosporales</taxon>
        <taxon>Streptomycetaceae</taxon>
        <taxon>Streptomyces</taxon>
    </lineage>
</organism>
<dbReference type="SUPFAM" id="SSF54909">
    <property type="entry name" value="Dimeric alpha+beta barrel"/>
    <property type="match status" value="1"/>
</dbReference>
<dbReference type="InterPro" id="IPR011008">
    <property type="entry name" value="Dimeric_a/b-barrel"/>
</dbReference>
<dbReference type="Pfam" id="PF03992">
    <property type="entry name" value="ABM"/>
    <property type="match status" value="1"/>
</dbReference>
<dbReference type="InterPro" id="IPR007138">
    <property type="entry name" value="ABM_dom"/>
</dbReference>
<dbReference type="KEGG" id="spla:CP981_34500"/>
<evidence type="ECO:0000313" key="5">
    <source>
        <dbReference type="Proteomes" id="UP000325458"/>
    </source>
</evidence>
<dbReference type="GO" id="GO:0004497">
    <property type="term" value="F:monooxygenase activity"/>
    <property type="evidence" value="ECO:0007669"/>
    <property type="project" value="UniProtKB-KW"/>
</dbReference>
<name>A0AAE6NNV1_STRPT</name>
<feature type="domain" description="ABM" evidence="1">
    <location>
        <begin position="2"/>
        <end position="91"/>
    </location>
</feature>
<dbReference type="Proteomes" id="UP000325458">
    <property type="component" value="Chromosome"/>
</dbReference>
<dbReference type="PROSITE" id="PS51725">
    <property type="entry name" value="ABM"/>
    <property type="match status" value="1"/>
</dbReference>
<dbReference type="Gene3D" id="3.30.70.100">
    <property type="match status" value="1"/>
</dbReference>
<dbReference type="Proteomes" id="UP000194225">
    <property type="component" value="Unassembled WGS sequence"/>
</dbReference>
<evidence type="ECO:0000259" key="1">
    <source>
        <dbReference type="PROSITE" id="PS51725"/>
    </source>
</evidence>